<comment type="cofactor">
    <cofactor evidence="1">
        <name>FAD</name>
        <dbReference type="ChEBI" id="CHEBI:57692"/>
    </cofactor>
</comment>
<proteinExistence type="inferred from homology"/>
<dbReference type="AlphaFoldDB" id="A0AAW4XNN8"/>
<keyword evidence="3" id="KW-0285">Flavoprotein</keyword>
<dbReference type="SUPFAM" id="SSF47203">
    <property type="entry name" value="Acyl-CoA dehydrogenase C-terminal domain-like"/>
    <property type="match status" value="1"/>
</dbReference>
<dbReference type="InterPro" id="IPR013786">
    <property type="entry name" value="AcylCoA_DH/ox_N"/>
</dbReference>
<protein>
    <submittedName>
        <fullName evidence="8">Acyl-CoA/acyl-ACP dehydrogenase</fullName>
    </submittedName>
</protein>
<feature type="domain" description="Acyl-CoA dehydrogenase/oxidase C-terminal" evidence="6">
    <location>
        <begin position="223"/>
        <end position="353"/>
    </location>
</feature>
<accession>A0AAW4XNN8</accession>
<dbReference type="Gene3D" id="1.20.140.10">
    <property type="entry name" value="Butyryl-CoA Dehydrogenase, subunit A, domain 3"/>
    <property type="match status" value="1"/>
</dbReference>
<dbReference type="InterPro" id="IPR009100">
    <property type="entry name" value="AcylCoA_DH/oxidase_NM_dom_sf"/>
</dbReference>
<dbReference type="GO" id="GO:0003995">
    <property type="term" value="F:acyl-CoA dehydrogenase activity"/>
    <property type="evidence" value="ECO:0007669"/>
    <property type="project" value="TreeGrafter"/>
</dbReference>
<dbReference type="Pfam" id="PF02771">
    <property type="entry name" value="Acyl-CoA_dh_N"/>
    <property type="match status" value="1"/>
</dbReference>
<evidence type="ECO:0000259" key="7">
    <source>
        <dbReference type="Pfam" id="PF02771"/>
    </source>
</evidence>
<dbReference type="PANTHER" id="PTHR43884">
    <property type="entry name" value="ACYL-COA DEHYDROGENASE"/>
    <property type="match status" value="1"/>
</dbReference>
<evidence type="ECO:0000256" key="2">
    <source>
        <dbReference type="ARBA" id="ARBA00009347"/>
    </source>
</evidence>
<dbReference type="Gene3D" id="1.10.540.10">
    <property type="entry name" value="Acyl-CoA dehydrogenase/oxidase, N-terminal domain"/>
    <property type="match status" value="1"/>
</dbReference>
<evidence type="ECO:0000256" key="4">
    <source>
        <dbReference type="ARBA" id="ARBA00022827"/>
    </source>
</evidence>
<comment type="caution">
    <text evidence="8">The sequence shown here is derived from an EMBL/GenBank/DDBJ whole genome shotgun (WGS) entry which is preliminary data.</text>
</comment>
<dbReference type="GO" id="GO:0050660">
    <property type="term" value="F:flavin adenine dinucleotide binding"/>
    <property type="evidence" value="ECO:0007669"/>
    <property type="project" value="InterPro"/>
</dbReference>
<keyword evidence="4" id="KW-0274">FAD</keyword>
<evidence type="ECO:0000256" key="5">
    <source>
        <dbReference type="ARBA" id="ARBA00023002"/>
    </source>
</evidence>
<feature type="domain" description="Acyl-CoA dehydrogenase/oxidase N-terminal" evidence="7">
    <location>
        <begin position="30"/>
        <end position="123"/>
    </location>
</feature>
<dbReference type="InterPro" id="IPR037069">
    <property type="entry name" value="AcylCoA_DH/ox_N_sf"/>
</dbReference>
<evidence type="ECO:0000259" key="6">
    <source>
        <dbReference type="Pfam" id="PF00441"/>
    </source>
</evidence>
<sequence>MILDDVDAIADRAELEEILAAVIERATPRSEIVARADAAAAGQIDTTLWNRLIGEVGVLGLAVPEELGGAGASWAEVAVLMEQIGRSTAAVPALGAVLAVDAITASGDTSARAELLPALITGETLATVWIGPGLTVSAAGAVSGQAPLVVEGGHADLVIAKAETGNGTEWFAIDTDGADVHRHETLDLVRDLATITFTDAAARPIAVVEPDDLALRLRDMALVAVAAEQLGVAEQALADAVEYAGVREQFRRVIGSFQAVKHLLADVATETDLARSMVEHAVWAAVASPKDLPEAAAMAMLAASRAAVLASSENVQVHGGIGFSWEHPAHLLFRKARSNDCLLGPSAGLTDRILSSHGVRQ</sequence>
<dbReference type="InterPro" id="IPR009075">
    <property type="entry name" value="AcylCo_DH/oxidase_C"/>
</dbReference>
<reference evidence="8" key="1">
    <citation type="submission" date="2021-11" db="EMBL/GenBank/DDBJ databases">
        <title>Development of a sustainable strategy for remediation of hydrocarbon-contaminated territories based on the waste exchange concept.</title>
        <authorList>
            <person name="Elkin A."/>
        </authorList>
    </citation>
    <scope>NUCLEOTIDE SEQUENCE</scope>
    <source>
        <strain evidence="8">IEGM 757</strain>
    </source>
</reference>
<evidence type="ECO:0000256" key="3">
    <source>
        <dbReference type="ARBA" id="ARBA00022630"/>
    </source>
</evidence>
<organism evidence="8 9">
    <name type="scientific">Rhodococcus rhodochrous</name>
    <dbReference type="NCBI Taxonomy" id="1829"/>
    <lineage>
        <taxon>Bacteria</taxon>
        <taxon>Bacillati</taxon>
        <taxon>Actinomycetota</taxon>
        <taxon>Actinomycetes</taxon>
        <taxon>Mycobacteriales</taxon>
        <taxon>Nocardiaceae</taxon>
        <taxon>Rhodococcus</taxon>
    </lineage>
</organism>
<dbReference type="Pfam" id="PF00441">
    <property type="entry name" value="Acyl-CoA_dh_1"/>
    <property type="match status" value="1"/>
</dbReference>
<comment type="similarity">
    <text evidence="2">Belongs to the acyl-CoA dehydrogenase family.</text>
</comment>
<dbReference type="EMBL" id="JAJNCO010000025">
    <property type="protein sequence ID" value="MCD2114636.1"/>
    <property type="molecule type" value="Genomic_DNA"/>
</dbReference>
<dbReference type="SUPFAM" id="SSF56645">
    <property type="entry name" value="Acyl-CoA dehydrogenase NM domain-like"/>
    <property type="match status" value="1"/>
</dbReference>
<evidence type="ECO:0000313" key="8">
    <source>
        <dbReference type="EMBL" id="MCD2114636.1"/>
    </source>
</evidence>
<dbReference type="Proteomes" id="UP001198630">
    <property type="component" value="Unassembled WGS sequence"/>
</dbReference>
<dbReference type="PANTHER" id="PTHR43884:SF20">
    <property type="entry name" value="ACYL-COA DEHYDROGENASE FADE28"/>
    <property type="match status" value="1"/>
</dbReference>
<keyword evidence="5" id="KW-0560">Oxidoreductase</keyword>
<dbReference type="InterPro" id="IPR036250">
    <property type="entry name" value="AcylCo_DH-like_C"/>
</dbReference>
<dbReference type="RefSeq" id="WP_230792603.1">
    <property type="nucleotide sequence ID" value="NZ_JAJNCO010000025.1"/>
</dbReference>
<evidence type="ECO:0000256" key="1">
    <source>
        <dbReference type="ARBA" id="ARBA00001974"/>
    </source>
</evidence>
<evidence type="ECO:0000313" key="9">
    <source>
        <dbReference type="Proteomes" id="UP001198630"/>
    </source>
</evidence>
<gene>
    <name evidence="8" type="ORF">LQ384_26390</name>
</gene>
<name>A0AAW4XNN8_RHORH</name>